<keyword evidence="5 14" id="KW-0863">Zinc-finger</keyword>
<dbReference type="SUPFAM" id="SSF57716">
    <property type="entry name" value="Glucocorticoid receptor-like (DNA-binding domain)"/>
    <property type="match status" value="1"/>
</dbReference>
<dbReference type="AlphaFoldDB" id="A0A511J8H0"/>
<keyword evidence="8" id="KW-0238">DNA-binding</keyword>
<comment type="caution">
    <text evidence="17">The sequence shown here is derived from an EMBL/GenBank/DDBJ whole genome shotgun (WGS) entry which is preliminary data.</text>
</comment>
<dbReference type="Pfam" id="PF01149">
    <property type="entry name" value="Fapy_DNA_glyco"/>
    <property type="match status" value="1"/>
</dbReference>
<dbReference type="GO" id="GO:0000703">
    <property type="term" value="F:oxidized pyrimidine nucleobase lesion DNA N-glycosylase activity"/>
    <property type="evidence" value="ECO:0007669"/>
    <property type="project" value="TreeGrafter"/>
</dbReference>
<name>A0A511J8H0_9CELL</name>
<proteinExistence type="inferred from homology"/>
<evidence type="ECO:0000256" key="12">
    <source>
        <dbReference type="ARBA" id="ARBA00023295"/>
    </source>
</evidence>
<evidence type="ECO:0000256" key="7">
    <source>
        <dbReference type="ARBA" id="ARBA00022833"/>
    </source>
</evidence>
<dbReference type="EC" id="4.2.99.18" evidence="2"/>
<evidence type="ECO:0000256" key="14">
    <source>
        <dbReference type="PROSITE-ProRule" id="PRU00391"/>
    </source>
</evidence>
<dbReference type="Gene3D" id="1.10.8.50">
    <property type="match status" value="1"/>
</dbReference>
<keyword evidence="11" id="KW-0511">Multifunctional enzyme</keyword>
<dbReference type="InterPro" id="IPR044090">
    <property type="entry name" value="Nei2_N"/>
</dbReference>
<dbReference type="InterPro" id="IPR000214">
    <property type="entry name" value="Znf_DNA_glyclase/AP_lyase"/>
</dbReference>
<evidence type="ECO:0000256" key="13">
    <source>
        <dbReference type="ARBA" id="ARBA00044632"/>
    </source>
</evidence>
<dbReference type="OrthoDB" id="9800855at2"/>
<dbReference type="PROSITE" id="PS51066">
    <property type="entry name" value="ZF_FPG_2"/>
    <property type="match status" value="1"/>
</dbReference>
<dbReference type="SUPFAM" id="SSF81624">
    <property type="entry name" value="N-terminal domain of MutM-like DNA repair proteins"/>
    <property type="match status" value="1"/>
</dbReference>
<dbReference type="Gene3D" id="3.20.190.10">
    <property type="entry name" value="MutM-like, N-terminal"/>
    <property type="match status" value="1"/>
</dbReference>
<evidence type="ECO:0000259" key="16">
    <source>
        <dbReference type="PROSITE" id="PS51068"/>
    </source>
</evidence>
<evidence type="ECO:0000256" key="5">
    <source>
        <dbReference type="ARBA" id="ARBA00022771"/>
    </source>
</evidence>
<evidence type="ECO:0000256" key="9">
    <source>
        <dbReference type="ARBA" id="ARBA00023204"/>
    </source>
</evidence>
<dbReference type="GO" id="GO:0003684">
    <property type="term" value="F:damaged DNA binding"/>
    <property type="evidence" value="ECO:0007669"/>
    <property type="project" value="InterPro"/>
</dbReference>
<dbReference type="InterPro" id="IPR015887">
    <property type="entry name" value="DNA_glyclase_Znf_dom_DNA_BS"/>
</dbReference>
<comment type="similarity">
    <text evidence="1">Belongs to the FPG family.</text>
</comment>
<feature type="domain" description="FPG-type" evidence="15">
    <location>
        <begin position="212"/>
        <end position="250"/>
    </location>
</feature>
<keyword evidence="6" id="KW-0378">Hydrolase</keyword>
<keyword evidence="17" id="KW-0540">Nuclease</keyword>
<dbReference type="RefSeq" id="WP_146841906.1">
    <property type="nucleotide sequence ID" value="NZ_BJWG01000003.1"/>
</dbReference>
<evidence type="ECO:0000256" key="3">
    <source>
        <dbReference type="ARBA" id="ARBA00022723"/>
    </source>
</evidence>
<dbReference type="PROSITE" id="PS01242">
    <property type="entry name" value="ZF_FPG_1"/>
    <property type="match status" value="1"/>
</dbReference>
<keyword evidence="18" id="KW-1185">Reference proteome</keyword>
<reference evidence="17 18" key="1">
    <citation type="submission" date="2019-07" db="EMBL/GenBank/DDBJ databases">
        <title>Whole genome shotgun sequence of Cellulomonas composti NBRC 100758.</title>
        <authorList>
            <person name="Hosoyama A."/>
            <person name="Uohara A."/>
            <person name="Ohji S."/>
            <person name="Ichikawa N."/>
        </authorList>
    </citation>
    <scope>NUCLEOTIDE SEQUENCE [LARGE SCALE GENOMIC DNA]</scope>
    <source>
        <strain evidence="17 18">NBRC 100758</strain>
    </source>
</reference>
<keyword evidence="12" id="KW-0326">Glycosidase</keyword>
<evidence type="ECO:0000256" key="4">
    <source>
        <dbReference type="ARBA" id="ARBA00022763"/>
    </source>
</evidence>
<evidence type="ECO:0000256" key="2">
    <source>
        <dbReference type="ARBA" id="ARBA00012720"/>
    </source>
</evidence>
<evidence type="ECO:0000256" key="6">
    <source>
        <dbReference type="ARBA" id="ARBA00022801"/>
    </source>
</evidence>
<comment type="catalytic activity">
    <reaction evidence="13">
        <text>2'-deoxyribonucleotide-(2'-deoxyribose 5'-phosphate)-2'-deoxyribonucleotide-DNA = a 3'-end 2'-deoxyribonucleotide-(2,3-dehydro-2,3-deoxyribose 5'-phosphate)-DNA + a 5'-end 5'-phospho-2'-deoxyribonucleoside-DNA + H(+)</text>
        <dbReference type="Rhea" id="RHEA:66592"/>
        <dbReference type="Rhea" id="RHEA-COMP:13180"/>
        <dbReference type="Rhea" id="RHEA-COMP:16897"/>
        <dbReference type="Rhea" id="RHEA-COMP:17067"/>
        <dbReference type="ChEBI" id="CHEBI:15378"/>
        <dbReference type="ChEBI" id="CHEBI:136412"/>
        <dbReference type="ChEBI" id="CHEBI:157695"/>
        <dbReference type="ChEBI" id="CHEBI:167181"/>
        <dbReference type="EC" id="4.2.99.18"/>
    </reaction>
</comment>
<keyword evidence="7" id="KW-0862">Zinc</keyword>
<dbReference type="GO" id="GO:0140078">
    <property type="term" value="F:class I DNA-(apurinic or apyrimidinic site) endonuclease activity"/>
    <property type="evidence" value="ECO:0007669"/>
    <property type="project" value="UniProtKB-EC"/>
</dbReference>
<keyword evidence="10" id="KW-0456">Lyase</keyword>
<accession>A0A511J8H0</accession>
<keyword evidence="3" id="KW-0479">Metal-binding</keyword>
<organism evidence="17 18">
    <name type="scientific">Cellulomonas composti</name>
    <dbReference type="NCBI Taxonomy" id="266130"/>
    <lineage>
        <taxon>Bacteria</taxon>
        <taxon>Bacillati</taxon>
        <taxon>Actinomycetota</taxon>
        <taxon>Actinomycetes</taxon>
        <taxon>Micrococcales</taxon>
        <taxon>Cellulomonadaceae</taxon>
        <taxon>Cellulomonas</taxon>
    </lineage>
</organism>
<dbReference type="GO" id="GO:0008270">
    <property type="term" value="F:zinc ion binding"/>
    <property type="evidence" value="ECO:0007669"/>
    <property type="project" value="UniProtKB-KW"/>
</dbReference>
<evidence type="ECO:0000313" key="17">
    <source>
        <dbReference type="EMBL" id="GEL94295.1"/>
    </source>
</evidence>
<keyword evidence="9" id="KW-0234">DNA repair</keyword>
<feature type="domain" description="Formamidopyrimidine-DNA glycosylase catalytic" evidence="16">
    <location>
        <begin position="2"/>
        <end position="101"/>
    </location>
</feature>
<keyword evidence="17" id="KW-0255">Endonuclease</keyword>
<dbReference type="Pfam" id="PF06831">
    <property type="entry name" value="H2TH"/>
    <property type="match status" value="1"/>
</dbReference>
<dbReference type="CDD" id="cd08971">
    <property type="entry name" value="AcNei2_N"/>
    <property type="match status" value="1"/>
</dbReference>
<dbReference type="SUPFAM" id="SSF46946">
    <property type="entry name" value="S13-like H2TH domain"/>
    <property type="match status" value="1"/>
</dbReference>
<evidence type="ECO:0000313" key="18">
    <source>
        <dbReference type="Proteomes" id="UP000321720"/>
    </source>
</evidence>
<evidence type="ECO:0000256" key="8">
    <source>
        <dbReference type="ARBA" id="ARBA00023125"/>
    </source>
</evidence>
<dbReference type="PROSITE" id="PS51068">
    <property type="entry name" value="FPG_CAT"/>
    <property type="match status" value="1"/>
</dbReference>
<dbReference type="SMART" id="SM00898">
    <property type="entry name" value="Fapy_DNA_glyco"/>
    <property type="match status" value="1"/>
</dbReference>
<dbReference type="InterPro" id="IPR010979">
    <property type="entry name" value="Ribosomal_uS13-like_H2TH"/>
</dbReference>
<evidence type="ECO:0000259" key="15">
    <source>
        <dbReference type="PROSITE" id="PS51066"/>
    </source>
</evidence>
<dbReference type="InterPro" id="IPR012319">
    <property type="entry name" value="FPG_cat"/>
</dbReference>
<keyword evidence="4" id="KW-0227">DNA damage</keyword>
<dbReference type="GO" id="GO:0006284">
    <property type="term" value="P:base-excision repair"/>
    <property type="evidence" value="ECO:0007669"/>
    <property type="project" value="InterPro"/>
</dbReference>
<evidence type="ECO:0000256" key="11">
    <source>
        <dbReference type="ARBA" id="ARBA00023268"/>
    </source>
</evidence>
<dbReference type="Proteomes" id="UP000321720">
    <property type="component" value="Unassembled WGS sequence"/>
</dbReference>
<evidence type="ECO:0000256" key="10">
    <source>
        <dbReference type="ARBA" id="ARBA00023239"/>
    </source>
</evidence>
<dbReference type="EMBL" id="BJWG01000003">
    <property type="protein sequence ID" value="GEL94295.1"/>
    <property type="molecule type" value="Genomic_DNA"/>
</dbReference>
<evidence type="ECO:0000256" key="1">
    <source>
        <dbReference type="ARBA" id="ARBA00009409"/>
    </source>
</evidence>
<dbReference type="SMART" id="SM01232">
    <property type="entry name" value="H2TH"/>
    <property type="match status" value="1"/>
</dbReference>
<dbReference type="PANTHER" id="PTHR42697">
    <property type="entry name" value="ENDONUCLEASE 8"/>
    <property type="match status" value="1"/>
</dbReference>
<gene>
    <name evidence="17" type="primary">nei</name>
    <name evidence="17" type="ORF">CCO02nite_09530</name>
</gene>
<dbReference type="InterPro" id="IPR035937">
    <property type="entry name" value="FPG_N"/>
</dbReference>
<sequence length="252" mass="27467">MPEGDVLRRTASRLDQALAGRRLVRAELRWPSAGGVALVGRTVLGTRAYGKHLLTRFDDGRTLHTHLRMDGQWRLARTGSPAAAARSPQVRAVLADERWTAVGDLLGMLDVVATREEHGLIAHLGPDVLADELDLTEIGRRWEAAGSTPAAEVLLDQRVAAGIGTIYTAESCFALRLWPWTPADEVSDPAGLYRAARALMQRAVESGLPPGRVHGRLRRPCPRCGTPVAVAPARRPPMERPVFYCPTCQRPA</sequence>
<dbReference type="PANTHER" id="PTHR42697:SF1">
    <property type="entry name" value="ENDONUCLEASE 8"/>
    <property type="match status" value="1"/>
</dbReference>
<dbReference type="InterPro" id="IPR015886">
    <property type="entry name" value="H2TH_FPG"/>
</dbReference>
<protein>
    <recommendedName>
        <fullName evidence="2">DNA-(apurinic or apyrimidinic site) lyase</fullName>
        <ecNumber evidence="2">4.2.99.18</ecNumber>
    </recommendedName>
</protein>